<accession>A0A8J2VHB7</accession>
<comment type="caution">
    <text evidence="1">The sequence shown here is derived from an EMBL/GenBank/DDBJ whole genome shotgun (WGS) entry which is preliminary data.</text>
</comment>
<reference evidence="1" key="2">
    <citation type="submission" date="2020-09" db="EMBL/GenBank/DDBJ databases">
        <authorList>
            <person name="Sun Q."/>
            <person name="Zhou Y."/>
        </authorList>
    </citation>
    <scope>NUCLEOTIDE SEQUENCE</scope>
    <source>
        <strain evidence="1">CGMCC 1.15179</strain>
    </source>
</reference>
<dbReference type="EMBL" id="BMHQ01000004">
    <property type="protein sequence ID" value="GGE14876.1"/>
    <property type="molecule type" value="Genomic_DNA"/>
</dbReference>
<keyword evidence="2" id="KW-1185">Reference proteome</keyword>
<name>A0A8J2VHB7_9BACL</name>
<gene>
    <name evidence="1" type="ORF">GCM10011571_15490</name>
</gene>
<proteinExistence type="predicted"/>
<reference evidence="1" key="1">
    <citation type="journal article" date="2014" name="Int. J. Syst. Evol. Microbiol.">
        <title>Complete genome sequence of Corynebacterium casei LMG S-19264T (=DSM 44701T), isolated from a smear-ripened cheese.</title>
        <authorList>
            <consortium name="US DOE Joint Genome Institute (JGI-PGF)"/>
            <person name="Walter F."/>
            <person name="Albersmeier A."/>
            <person name="Kalinowski J."/>
            <person name="Ruckert C."/>
        </authorList>
    </citation>
    <scope>NUCLEOTIDE SEQUENCE</scope>
    <source>
        <strain evidence="1">CGMCC 1.15179</strain>
    </source>
</reference>
<evidence type="ECO:0000313" key="2">
    <source>
        <dbReference type="Proteomes" id="UP000625210"/>
    </source>
</evidence>
<dbReference type="Pfam" id="PF22752">
    <property type="entry name" value="DUF488-N3i"/>
    <property type="match status" value="1"/>
</dbReference>
<evidence type="ECO:0000313" key="1">
    <source>
        <dbReference type="EMBL" id="GGE14876.1"/>
    </source>
</evidence>
<dbReference type="InterPro" id="IPR052552">
    <property type="entry name" value="YeaO-like"/>
</dbReference>
<sequence length="81" mass="9486">MAEGPEKRRSMLDGWLRSLAPSDELRKKFHQDGDFRAFEQLYRKEIDPCTEDFRQLLKDAKKQTVTLSLPVKMNPKTTPGY</sequence>
<dbReference type="AlphaFoldDB" id="A0A8J2VHB7"/>
<dbReference type="Proteomes" id="UP000625210">
    <property type="component" value="Unassembled WGS sequence"/>
</dbReference>
<organism evidence="1 2">
    <name type="scientific">Marinithermofilum abyssi</name>
    <dbReference type="NCBI Taxonomy" id="1571185"/>
    <lineage>
        <taxon>Bacteria</taxon>
        <taxon>Bacillati</taxon>
        <taxon>Bacillota</taxon>
        <taxon>Bacilli</taxon>
        <taxon>Bacillales</taxon>
        <taxon>Thermoactinomycetaceae</taxon>
        <taxon>Marinithermofilum</taxon>
    </lineage>
</organism>
<protein>
    <submittedName>
        <fullName evidence="1">Uncharacterized protein</fullName>
    </submittedName>
</protein>